<accession>A0A8T0P5L5</accession>
<reference evidence="1" key="1">
    <citation type="submission" date="2020-05" db="EMBL/GenBank/DDBJ databases">
        <title>WGS assembly of Panicum virgatum.</title>
        <authorList>
            <person name="Lovell J.T."/>
            <person name="Jenkins J."/>
            <person name="Shu S."/>
            <person name="Juenger T.E."/>
            <person name="Schmutz J."/>
        </authorList>
    </citation>
    <scope>NUCLEOTIDE SEQUENCE</scope>
    <source>
        <strain evidence="1">AP13</strain>
    </source>
</reference>
<evidence type="ECO:0000313" key="2">
    <source>
        <dbReference type="Proteomes" id="UP000823388"/>
    </source>
</evidence>
<name>A0A8T0P5L5_PANVG</name>
<sequence length="125" mass="12583">MPPPPAADKIWPTLRRILAPTSLDLFAAPIPRQKSHGGGARRATGSGLAAPLRLWRVGFIAGALAPVAGSAAASPPVPFLMVWLTGCKAPRLGAAPGSDQRLLVIGGGGSQCSQLSSACGIAVVI</sequence>
<protein>
    <submittedName>
        <fullName evidence="1">Uncharacterized protein</fullName>
    </submittedName>
</protein>
<gene>
    <name evidence="1" type="ORF">PVAP13_8NG048300</name>
</gene>
<dbReference type="EMBL" id="CM029052">
    <property type="protein sequence ID" value="KAG2555969.1"/>
    <property type="molecule type" value="Genomic_DNA"/>
</dbReference>
<organism evidence="1 2">
    <name type="scientific">Panicum virgatum</name>
    <name type="common">Blackwell switchgrass</name>
    <dbReference type="NCBI Taxonomy" id="38727"/>
    <lineage>
        <taxon>Eukaryota</taxon>
        <taxon>Viridiplantae</taxon>
        <taxon>Streptophyta</taxon>
        <taxon>Embryophyta</taxon>
        <taxon>Tracheophyta</taxon>
        <taxon>Spermatophyta</taxon>
        <taxon>Magnoliopsida</taxon>
        <taxon>Liliopsida</taxon>
        <taxon>Poales</taxon>
        <taxon>Poaceae</taxon>
        <taxon>PACMAD clade</taxon>
        <taxon>Panicoideae</taxon>
        <taxon>Panicodae</taxon>
        <taxon>Paniceae</taxon>
        <taxon>Panicinae</taxon>
        <taxon>Panicum</taxon>
        <taxon>Panicum sect. Hiantes</taxon>
    </lineage>
</organism>
<proteinExistence type="predicted"/>
<dbReference type="AlphaFoldDB" id="A0A8T0P5L5"/>
<dbReference type="Proteomes" id="UP000823388">
    <property type="component" value="Chromosome 8N"/>
</dbReference>
<comment type="caution">
    <text evidence="1">The sequence shown here is derived from an EMBL/GenBank/DDBJ whole genome shotgun (WGS) entry which is preliminary data.</text>
</comment>
<evidence type="ECO:0000313" key="1">
    <source>
        <dbReference type="EMBL" id="KAG2555969.1"/>
    </source>
</evidence>
<keyword evidence="2" id="KW-1185">Reference proteome</keyword>